<dbReference type="RefSeq" id="WP_139798192.1">
    <property type="nucleotide sequence ID" value="NZ_FWXR01000002.1"/>
</dbReference>
<feature type="domain" description="DUF1468" evidence="2">
    <location>
        <begin position="44"/>
        <end position="187"/>
    </location>
</feature>
<organism evidence="3 4">
    <name type="scientific">Fulvimarina manganoxydans</name>
    <dbReference type="NCBI Taxonomy" id="937218"/>
    <lineage>
        <taxon>Bacteria</taxon>
        <taxon>Pseudomonadati</taxon>
        <taxon>Pseudomonadota</taxon>
        <taxon>Alphaproteobacteria</taxon>
        <taxon>Hyphomicrobiales</taxon>
        <taxon>Aurantimonadaceae</taxon>
        <taxon>Fulvimarina</taxon>
    </lineage>
</organism>
<evidence type="ECO:0000313" key="3">
    <source>
        <dbReference type="EMBL" id="SMC46496.1"/>
    </source>
</evidence>
<keyword evidence="1" id="KW-1133">Transmembrane helix</keyword>
<accession>A0A1W1ZDQ7</accession>
<dbReference type="STRING" id="937218.SAMN06297251_102349"/>
<keyword evidence="4" id="KW-1185">Reference proteome</keyword>
<dbReference type="EMBL" id="FWXR01000002">
    <property type="protein sequence ID" value="SMC46496.1"/>
    <property type="molecule type" value="Genomic_DNA"/>
</dbReference>
<gene>
    <name evidence="3" type="ORF">SAMN06297251_102349</name>
</gene>
<evidence type="ECO:0000313" key="4">
    <source>
        <dbReference type="Proteomes" id="UP000192656"/>
    </source>
</evidence>
<keyword evidence="1" id="KW-0472">Membrane</keyword>
<dbReference type="Pfam" id="PF07331">
    <property type="entry name" value="TctB"/>
    <property type="match status" value="1"/>
</dbReference>
<dbReference type="OrthoDB" id="7871140at2"/>
<feature type="transmembrane region" description="Helical" evidence="1">
    <location>
        <begin position="121"/>
        <end position="154"/>
    </location>
</feature>
<dbReference type="AlphaFoldDB" id="A0A1W1ZDQ7"/>
<keyword evidence="1" id="KW-0812">Transmembrane</keyword>
<evidence type="ECO:0000259" key="2">
    <source>
        <dbReference type="Pfam" id="PF07331"/>
    </source>
</evidence>
<proteinExistence type="predicted"/>
<reference evidence="3 4" key="1">
    <citation type="submission" date="2017-04" db="EMBL/GenBank/DDBJ databases">
        <authorList>
            <person name="Afonso C.L."/>
            <person name="Miller P.J."/>
            <person name="Scott M.A."/>
            <person name="Spackman E."/>
            <person name="Goraichik I."/>
            <person name="Dimitrov K.M."/>
            <person name="Suarez D.L."/>
            <person name="Swayne D.E."/>
        </authorList>
    </citation>
    <scope>NUCLEOTIDE SEQUENCE [LARGE SCALE GENOMIC DNA]</scope>
    <source>
        <strain evidence="3 4">CGMCC 1.10972</strain>
    </source>
</reference>
<protein>
    <submittedName>
        <fullName evidence="3">Tripartite tricarboxylate transporter TctB family protein</fullName>
    </submittedName>
</protein>
<feature type="transmembrane region" description="Helical" evidence="1">
    <location>
        <begin position="38"/>
        <end position="61"/>
    </location>
</feature>
<feature type="transmembrane region" description="Helical" evidence="1">
    <location>
        <begin position="160"/>
        <end position="178"/>
    </location>
</feature>
<sequence length="195" mass="20459">MMYRSHHFISTPASLIDGRRRVGLSEPLIVTQLRAAPFLVSCGFTLLGAVFLVVAFTTGGGRGNLAAGDTPDALPRILLFAWVGLGLADILRQAVGSRTSSPATNGDPAEGVRDSSQGSALAGVMALTLVLSIAIVFAGYLLPVLICLPVILFLTGTRKAMPFAAAFLLLGPGLWFMFHHILGIRLPILLPGGLL</sequence>
<evidence type="ECO:0000256" key="1">
    <source>
        <dbReference type="SAM" id="Phobius"/>
    </source>
</evidence>
<dbReference type="Proteomes" id="UP000192656">
    <property type="component" value="Unassembled WGS sequence"/>
</dbReference>
<name>A0A1W1ZDQ7_9HYPH</name>
<dbReference type="InterPro" id="IPR009936">
    <property type="entry name" value="DUF1468"/>
</dbReference>